<name>A0A1H6E9R9_9ACTN</name>
<dbReference type="Proteomes" id="UP000236723">
    <property type="component" value="Unassembled WGS sequence"/>
</dbReference>
<proteinExistence type="predicted"/>
<accession>A0A1H6E9R9</accession>
<feature type="non-terminal residue" evidence="1">
    <location>
        <position position="105"/>
    </location>
</feature>
<keyword evidence="2" id="KW-1185">Reference proteome</keyword>
<evidence type="ECO:0000313" key="2">
    <source>
        <dbReference type="Proteomes" id="UP000236723"/>
    </source>
</evidence>
<dbReference type="EMBL" id="FNVO01000039">
    <property type="protein sequence ID" value="SEG93575.1"/>
    <property type="molecule type" value="Genomic_DNA"/>
</dbReference>
<evidence type="ECO:0000313" key="1">
    <source>
        <dbReference type="EMBL" id="SEG93575.1"/>
    </source>
</evidence>
<evidence type="ECO:0008006" key="3">
    <source>
        <dbReference type="Google" id="ProtNLM"/>
    </source>
</evidence>
<dbReference type="AlphaFoldDB" id="A0A1H6E9R9"/>
<organism evidence="1 2">
    <name type="scientific">Thermomonospora echinospora</name>
    <dbReference type="NCBI Taxonomy" id="1992"/>
    <lineage>
        <taxon>Bacteria</taxon>
        <taxon>Bacillati</taxon>
        <taxon>Actinomycetota</taxon>
        <taxon>Actinomycetes</taxon>
        <taxon>Streptosporangiales</taxon>
        <taxon>Thermomonosporaceae</taxon>
        <taxon>Thermomonospora</taxon>
    </lineage>
</organism>
<gene>
    <name evidence="1" type="ORF">SAMN04489712_13934</name>
</gene>
<reference evidence="2" key="1">
    <citation type="submission" date="2016-10" db="EMBL/GenBank/DDBJ databases">
        <authorList>
            <person name="Varghese N."/>
            <person name="Submissions S."/>
        </authorList>
    </citation>
    <scope>NUCLEOTIDE SEQUENCE [LARGE SCALE GENOMIC DNA]</scope>
    <source>
        <strain evidence="2">DSM 43163</strain>
    </source>
</reference>
<protein>
    <recommendedName>
        <fullName evidence="3">Helix-turn-helix of DDE superfamily endonuclease</fullName>
    </recommendedName>
</protein>
<sequence>MVPYAAMLDIPRPVVAYVARLLAAHRRRIGTPRGSRALGPFRQAMFVLRWFRHATDVPALARDAGISQATGYRYLHEGIDVLADQAPDLHEVLQRCQADGLTHVE</sequence>